<reference evidence="1 2" key="2">
    <citation type="submission" date="2017-10" db="EMBL/GenBank/DDBJ databases">
        <title>Extensive intraspecific genome diversity in a model arbuscular mycorrhizal fungus.</title>
        <authorList>
            <person name="Chen E.C.H."/>
            <person name="Morin E."/>
            <person name="Baudet D."/>
            <person name="Noel J."/>
            <person name="Ndikumana S."/>
            <person name="Charron P."/>
            <person name="St-Onge C."/>
            <person name="Giorgi J."/>
            <person name="Grigoriev I.V."/>
            <person name="Roux C."/>
            <person name="Martin F.M."/>
            <person name="Corradi N."/>
        </authorList>
    </citation>
    <scope>NUCLEOTIDE SEQUENCE [LARGE SCALE GENOMIC DNA]</scope>
    <source>
        <strain evidence="1 2">C2</strain>
    </source>
</reference>
<dbReference type="VEuPathDB" id="FungiDB:FUN_008457"/>
<comment type="caution">
    <text evidence="1">The sequence shown here is derived from an EMBL/GenBank/DDBJ whole genome shotgun (WGS) entry which is preliminary data.</text>
</comment>
<evidence type="ECO:0008006" key="3">
    <source>
        <dbReference type="Google" id="ProtNLM"/>
    </source>
</evidence>
<dbReference type="VEuPathDB" id="FungiDB:RhiirA1_414923"/>
<gene>
    <name evidence="1" type="ORF">RhiirC2_767650</name>
</gene>
<evidence type="ECO:0000313" key="2">
    <source>
        <dbReference type="Proteomes" id="UP000233469"/>
    </source>
</evidence>
<dbReference type="Proteomes" id="UP000233469">
    <property type="component" value="Unassembled WGS sequence"/>
</dbReference>
<dbReference type="EMBL" id="LLXL01000005">
    <property type="protein sequence ID" value="PKK80790.1"/>
    <property type="molecule type" value="Genomic_DNA"/>
</dbReference>
<protein>
    <recommendedName>
        <fullName evidence="3">NYN domain-containing protein</fullName>
    </recommendedName>
</protein>
<organism evidence="1 2">
    <name type="scientific">Rhizophagus irregularis</name>
    <dbReference type="NCBI Taxonomy" id="588596"/>
    <lineage>
        <taxon>Eukaryota</taxon>
        <taxon>Fungi</taxon>
        <taxon>Fungi incertae sedis</taxon>
        <taxon>Mucoromycota</taxon>
        <taxon>Glomeromycotina</taxon>
        <taxon>Glomeromycetes</taxon>
        <taxon>Glomerales</taxon>
        <taxon>Glomeraceae</taxon>
        <taxon>Rhizophagus</taxon>
    </lineage>
</organism>
<dbReference type="VEuPathDB" id="FungiDB:RhiirFUN_008834"/>
<sequence length="217" mass="25344">MSHSIANTSTSMSASRLPTVEEINGWKQNCVGREKGVDNFVTLKIAKMIYTESPDILVLIARDGDYYGTLLEAIDYKWKIEILEIGVLDQFKLSTLLFPIGVSGHLKGNNKIHYIQLEIYYKFFVYATGANSDYYNKINTFEISCDTIVEDKEIVEWFANLNLFSWIHQKGNNIILYLNNKRELNVAKEWIVREHKEISIWKKKVSYFNNYIQFFIN</sequence>
<proteinExistence type="predicted"/>
<name>A0A2N1P3N9_9GLOM</name>
<reference evidence="1 2" key="1">
    <citation type="submission" date="2016-04" db="EMBL/GenBank/DDBJ databases">
        <title>Genome analyses suggest a sexual origin of heterokaryosis in a supposedly ancient asexual fungus.</title>
        <authorList>
            <person name="Ropars J."/>
            <person name="Sedzielewska K."/>
            <person name="Noel J."/>
            <person name="Charron P."/>
            <person name="Farinelli L."/>
            <person name="Marton T."/>
            <person name="Kruger M."/>
            <person name="Pelin A."/>
            <person name="Brachmann A."/>
            <person name="Corradi N."/>
        </authorList>
    </citation>
    <scope>NUCLEOTIDE SEQUENCE [LARGE SCALE GENOMIC DNA]</scope>
    <source>
        <strain evidence="1 2">C2</strain>
    </source>
</reference>
<evidence type="ECO:0000313" key="1">
    <source>
        <dbReference type="EMBL" id="PKK80790.1"/>
    </source>
</evidence>
<accession>A0A2N1P3N9</accession>
<dbReference type="AlphaFoldDB" id="A0A2N1P3N9"/>